<keyword evidence="5" id="KW-0326">Glycosidase</keyword>
<dbReference type="EC" id="3.2.1.52" evidence="3"/>
<evidence type="ECO:0000256" key="2">
    <source>
        <dbReference type="ARBA" id="ARBA00005336"/>
    </source>
</evidence>
<evidence type="ECO:0000256" key="4">
    <source>
        <dbReference type="ARBA" id="ARBA00022801"/>
    </source>
</evidence>
<accession>A0ABV5JSE3</accession>
<keyword evidence="4 10" id="KW-0378">Hydrolase</keyword>
<protein>
    <recommendedName>
        <fullName evidence="3">beta-N-acetylhexosaminidase</fullName>
        <ecNumber evidence="3">3.2.1.52</ecNumber>
    </recommendedName>
</protein>
<dbReference type="SUPFAM" id="SSF51445">
    <property type="entry name" value="(Trans)glycosidases"/>
    <property type="match status" value="1"/>
</dbReference>
<dbReference type="Proteomes" id="UP001589700">
    <property type="component" value="Unassembled WGS sequence"/>
</dbReference>
<keyword evidence="11" id="KW-1185">Reference proteome</keyword>
<evidence type="ECO:0000313" key="11">
    <source>
        <dbReference type="Proteomes" id="UP001589700"/>
    </source>
</evidence>
<evidence type="ECO:0000256" key="5">
    <source>
        <dbReference type="ARBA" id="ARBA00023295"/>
    </source>
</evidence>
<feature type="compositionally biased region" description="Low complexity" evidence="6">
    <location>
        <begin position="419"/>
        <end position="451"/>
    </location>
</feature>
<feature type="signal peptide" evidence="7">
    <location>
        <begin position="1"/>
        <end position="26"/>
    </location>
</feature>
<proteinExistence type="inferred from homology"/>
<feature type="region of interest" description="Disordered" evidence="6">
    <location>
        <begin position="419"/>
        <end position="467"/>
    </location>
</feature>
<dbReference type="Gene3D" id="3.20.20.300">
    <property type="entry name" value="Glycoside hydrolase, family 3, N-terminal domain"/>
    <property type="match status" value="1"/>
</dbReference>
<comment type="catalytic activity">
    <reaction evidence="1">
        <text>Hydrolysis of terminal non-reducing N-acetyl-D-hexosamine residues in N-acetyl-beta-D-hexosaminides.</text>
        <dbReference type="EC" id="3.2.1.52"/>
    </reaction>
</comment>
<gene>
    <name evidence="9" type="ORF">ACFFVD_10975</name>
    <name evidence="10" type="ORF">ACFFVD_12635</name>
</gene>
<evidence type="ECO:0000259" key="8">
    <source>
        <dbReference type="Pfam" id="PF00933"/>
    </source>
</evidence>
<comment type="similarity">
    <text evidence="2">Belongs to the glycosyl hydrolase 3 family.</text>
</comment>
<evidence type="ECO:0000256" key="1">
    <source>
        <dbReference type="ARBA" id="ARBA00001231"/>
    </source>
</evidence>
<sequence length="467" mass="47583">MSLHRRLRLTTVVAITALALVGCGSAAPADQADSPATDHAASQEGGEGTGEDAAASPPISPCDSPFAQMSQRERIAQLFTVGVSSMADARRAVEQHNIGGVFIGSSVVGEVVAGDGLAQLQSIAPLPLLVSIDEEGGRVSRIAPYAGPMPSARVMANTMSPAEVRETARKRGEFLAGMGVTVDFAPSLDVSDQPDRAVIGDRSFSPDPARVTEYARAFSTGLLDAGITPVFKHFPGHGRSSGDSHFDAVTVPPLDQLTAHDLRPFAELAATPDTGMMLGHQQVPGLTGADRPASMSPAAYRLLRDGHGYGAPAFEGPIFTDDLSGMRAVSDEFSLPRAVTEALIAGADSPLWITTDGIGEALDSVEAAVANGVLQPERLDRSLQRMAEIRGIPECANGPVTGRMVGAGSLGAPLPLAAPAGPAGPAAPAAPASPAAPAEPAAPAGPAGADVPPQPPAPAVPLPLLPR</sequence>
<evidence type="ECO:0000313" key="10">
    <source>
        <dbReference type="EMBL" id="MFB9260652.1"/>
    </source>
</evidence>
<comment type="caution">
    <text evidence="10">The sequence shown here is derived from an EMBL/GenBank/DDBJ whole genome shotgun (WGS) entry which is preliminary data.</text>
</comment>
<reference evidence="10 11" key="1">
    <citation type="submission" date="2024-09" db="EMBL/GenBank/DDBJ databases">
        <authorList>
            <person name="Sun Q."/>
            <person name="Mori K."/>
        </authorList>
    </citation>
    <scope>NUCLEOTIDE SEQUENCE [LARGE SCALE GENOMIC DNA]</scope>
    <source>
        <strain evidence="10 11">CCM 7659</strain>
    </source>
</reference>
<name>A0ABV5JSE3_9ACTN</name>
<dbReference type="Pfam" id="PF00933">
    <property type="entry name" value="Glyco_hydro_3"/>
    <property type="match status" value="1"/>
</dbReference>
<dbReference type="EMBL" id="JBHMDY010000006">
    <property type="protein sequence ID" value="MFB9260323.1"/>
    <property type="molecule type" value="Genomic_DNA"/>
</dbReference>
<dbReference type="PROSITE" id="PS51257">
    <property type="entry name" value="PROKAR_LIPOPROTEIN"/>
    <property type="match status" value="1"/>
</dbReference>
<evidence type="ECO:0000256" key="7">
    <source>
        <dbReference type="SAM" id="SignalP"/>
    </source>
</evidence>
<feature type="compositionally biased region" description="Pro residues" evidence="6">
    <location>
        <begin position="452"/>
        <end position="467"/>
    </location>
</feature>
<dbReference type="InterPro" id="IPR001764">
    <property type="entry name" value="Glyco_hydro_3_N"/>
</dbReference>
<feature type="domain" description="Glycoside hydrolase family 3 N-terminal" evidence="8">
    <location>
        <begin position="72"/>
        <end position="388"/>
    </location>
</feature>
<evidence type="ECO:0000256" key="3">
    <source>
        <dbReference type="ARBA" id="ARBA00012663"/>
    </source>
</evidence>
<dbReference type="EMBL" id="JBHMDY010000007">
    <property type="protein sequence ID" value="MFB9260652.1"/>
    <property type="molecule type" value="Genomic_DNA"/>
</dbReference>
<feature type="region of interest" description="Disordered" evidence="6">
    <location>
        <begin position="28"/>
        <end position="65"/>
    </location>
</feature>
<evidence type="ECO:0000256" key="6">
    <source>
        <dbReference type="SAM" id="MobiDB-lite"/>
    </source>
</evidence>
<dbReference type="PANTHER" id="PTHR30480">
    <property type="entry name" value="BETA-HEXOSAMINIDASE-RELATED"/>
    <property type="match status" value="1"/>
</dbReference>
<keyword evidence="7" id="KW-0732">Signal</keyword>
<dbReference type="InterPro" id="IPR036962">
    <property type="entry name" value="Glyco_hydro_3_N_sf"/>
</dbReference>
<organism evidence="10 11">
    <name type="scientific">Dietzia aerolata</name>
    <dbReference type="NCBI Taxonomy" id="595984"/>
    <lineage>
        <taxon>Bacteria</taxon>
        <taxon>Bacillati</taxon>
        <taxon>Actinomycetota</taxon>
        <taxon>Actinomycetes</taxon>
        <taxon>Mycobacteriales</taxon>
        <taxon>Dietziaceae</taxon>
        <taxon>Dietzia</taxon>
    </lineage>
</organism>
<dbReference type="InterPro" id="IPR050226">
    <property type="entry name" value="NagZ_Beta-hexosaminidase"/>
</dbReference>
<dbReference type="GO" id="GO:0016787">
    <property type="term" value="F:hydrolase activity"/>
    <property type="evidence" value="ECO:0007669"/>
    <property type="project" value="UniProtKB-KW"/>
</dbReference>
<evidence type="ECO:0000313" key="9">
    <source>
        <dbReference type="EMBL" id="MFB9260323.1"/>
    </source>
</evidence>
<dbReference type="RefSeq" id="WP_380023595.1">
    <property type="nucleotide sequence ID" value="NZ_JBHMDY010000006.1"/>
</dbReference>
<dbReference type="PANTHER" id="PTHR30480:SF13">
    <property type="entry name" value="BETA-HEXOSAMINIDASE"/>
    <property type="match status" value="1"/>
</dbReference>
<dbReference type="InterPro" id="IPR017853">
    <property type="entry name" value="GH"/>
</dbReference>
<feature type="chain" id="PRO_5045032954" description="beta-N-acetylhexosaminidase" evidence="7">
    <location>
        <begin position="27"/>
        <end position="467"/>
    </location>
</feature>